<feature type="region of interest" description="Disordered" evidence="1">
    <location>
        <begin position="1"/>
        <end position="22"/>
    </location>
</feature>
<dbReference type="AlphaFoldDB" id="F9NWR8"/>
<dbReference type="PATRIC" id="fig|1051006.4.peg.1624"/>
<protein>
    <submittedName>
        <fullName evidence="2">Uncharacterized protein</fullName>
    </submittedName>
</protein>
<organism evidence="2 3">
    <name type="scientific">[Propionibacterium] namnetense SK182B-JCVI</name>
    <dbReference type="NCBI Taxonomy" id="1051006"/>
    <lineage>
        <taxon>Bacteria</taxon>
        <taxon>Bacillati</taxon>
        <taxon>Actinomycetota</taxon>
        <taxon>Actinomycetes</taxon>
        <taxon>Propionibacteriales</taxon>
        <taxon>Propionibacteriaceae</taxon>
        <taxon>Cutibacterium</taxon>
    </lineage>
</organism>
<sequence>MSWGSPGGSTRAGPSGAPGWAQGKWTLETATGQLYVVGALVGKLTVLCRQGIE</sequence>
<gene>
    <name evidence="2" type="ORF">HMPREF1162_1436</name>
</gene>
<evidence type="ECO:0000313" key="3">
    <source>
        <dbReference type="Proteomes" id="UP000007832"/>
    </source>
</evidence>
<dbReference type="Proteomes" id="UP000007832">
    <property type="component" value="Unassembled WGS sequence"/>
</dbReference>
<dbReference type="EMBL" id="AFUN01000035">
    <property type="protein sequence ID" value="EGR96574.1"/>
    <property type="molecule type" value="Genomic_DNA"/>
</dbReference>
<name>F9NWR8_9ACTN</name>
<comment type="caution">
    <text evidence="2">The sequence shown here is derived from an EMBL/GenBank/DDBJ whole genome shotgun (WGS) entry which is preliminary data.</text>
</comment>
<proteinExistence type="predicted"/>
<reference evidence="2 3" key="1">
    <citation type="submission" date="2011-07" db="EMBL/GenBank/DDBJ databases">
        <title>Genome Sequence of Propionibacterium acnes SK182B-JCVI.</title>
        <authorList>
            <person name="Durkin A.S."/>
            <person name="Madupu R."/>
            <person name="Hostetler J."/>
            <person name="Radune D."/>
            <person name="Torralba M."/>
            <person name="Methe B."/>
            <person name="Sutton G."/>
            <person name="Strausberg R.L."/>
            <person name="Nelson K.E."/>
        </authorList>
    </citation>
    <scope>NUCLEOTIDE SEQUENCE [LARGE SCALE GENOMIC DNA]</scope>
    <source>
        <strain evidence="2 3">SK182B-JCVI</strain>
    </source>
</reference>
<evidence type="ECO:0000313" key="2">
    <source>
        <dbReference type="EMBL" id="EGR96574.1"/>
    </source>
</evidence>
<evidence type="ECO:0000256" key="1">
    <source>
        <dbReference type="SAM" id="MobiDB-lite"/>
    </source>
</evidence>
<accession>F9NWR8</accession>